<accession>A0A2X3KGF4</accession>
<protein>
    <submittedName>
        <fullName evidence="1">AraC family transcriptional regulator</fullName>
    </submittedName>
</protein>
<dbReference type="Proteomes" id="UP000250675">
    <property type="component" value="Unassembled WGS sequence"/>
</dbReference>
<reference evidence="1 2" key="1">
    <citation type="submission" date="2018-06" db="EMBL/GenBank/DDBJ databases">
        <authorList>
            <consortium name="Pathogen Informatics"/>
            <person name="Doyle S."/>
        </authorList>
    </citation>
    <scope>NUCLEOTIDE SEQUENCE [LARGE SCALE GENOMIC DNA]</scope>
    <source>
        <strain evidence="1 2">NCTC9645</strain>
    </source>
</reference>
<proteinExistence type="predicted"/>
<dbReference type="EMBL" id="UASO01000007">
    <property type="protein sequence ID" value="SQC86560.1"/>
    <property type="molecule type" value="Genomic_DNA"/>
</dbReference>
<sequence>MEQHSGDFSVTVRDVRQLTQPESDLLTLLWVLEEA</sequence>
<evidence type="ECO:0000313" key="1">
    <source>
        <dbReference type="EMBL" id="SQC86560.1"/>
    </source>
</evidence>
<organism evidence="1 2">
    <name type="scientific">Klebsiella pneumoniae</name>
    <dbReference type="NCBI Taxonomy" id="573"/>
    <lineage>
        <taxon>Bacteria</taxon>
        <taxon>Pseudomonadati</taxon>
        <taxon>Pseudomonadota</taxon>
        <taxon>Gammaproteobacteria</taxon>
        <taxon>Enterobacterales</taxon>
        <taxon>Enterobacteriaceae</taxon>
        <taxon>Klebsiella/Raoultella group</taxon>
        <taxon>Klebsiella</taxon>
        <taxon>Klebsiella pneumoniae complex</taxon>
    </lineage>
</organism>
<name>A0A2X3KGF4_KLEPN</name>
<evidence type="ECO:0000313" key="2">
    <source>
        <dbReference type="Proteomes" id="UP000250675"/>
    </source>
</evidence>
<dbReference type="AlphaFoldDB" id="A0A2X3KGF4"/>
<gene>
    <name evidence="1" type="ORF">NCTC9645_04650</name>
</gene>